<dbReference type="SUPFAM" id="SSF55781">
    <property type="entry name" value="GAF domain-like"/>
    <property type="match status" value="1"/>
</dbReference>
<dbReference type="Pfam" id="PF09339">
    <property type="entry name" value="HTH_IclR"/>
    <property type="match status" value="1"/>
</dbReference>
<evidence type="ECO:0000259" key="4">
    <source>
        <dbReference type="PROSITE" id="PS51077"/>
    </source>
</evidence>
<evidence type="ECO:0000313" key="6">
    <source>
        <dbReference type="EMBL" id="PTE14145.1"/>
    </source>
</evidence>
<dbReference type="InterPro" id="IPR050707">
    <property type="entry name" value="HTH_MetabolicPath_Reg"/>
</dbReference>
<proteinExistence type="predicted"/>
<keyword evidence="2" id="KW-0238">DNA-binding</keyword>
<dbReference type="EMBL" id="PZKE01000009">
    <property type="protein sequence ID" value="PTE14145.1"/>
    <property type="molecule type" value="Genomic_DNA"/>
</dbReference>
<dbReference type="Gene3D" id="1.10.10.10">
    <property type="entry name" value="Winged helix-like DNA-binding domain superfamily/Winged helix DNA-binding domain"/>
    <property type="match status" value="1"/>
</dbReference>
<keyword evidence="7" id="KW-1185">Reference proteome</keyword>
<protein>
    <submittedName>
        <fullName evidence="6">IclR family transcriptional regulator</fullName>
    </submittedName>
</protein>
<evidence type="ECO:0000256" key="1">
    <source>
        <dbReference type="ARBA" id="ARBA00023015"/>
    </source>
</evidence>
<dbReference type="RefSeq" id="WP_107673572.1">
    <property type="nucleotide sequence ID" value="NZ_PZKE01000009.1"/>
</dbReference>
<comment type="caution">
    <text evidence="6">The sequence shown here is derived from an EMBL/GenBank/DDBJ whole genome shotgun (WGS) entry which is preliminary data.</text>
</comment>
<dbReference type="PROSITE" id="PS51077">
    <property type="entry name" value="HTH_ICLR"/>
    <property type="match status" value="1"/>
</dbReference>
<dbReference type="SUPFAM" id="SSF46785">
    <property type="entry name" value="Winged helix' DNA-binding domain"/>
    <property type="match status" value="1"/>
</dbReference>
<dbReference type="Pfam" id="PF01614">
    <property type="entry name" value="IclR_C"/>
    <property type="match status" value="1"/>
</dbReference>
<dbReference type="InterPro" id="IPR036388">
    <property type="entry name" value="WH-like_DNA-bd_sf"/>
</dbReference>
<dbReference type="InterPro" id="IPR005471">
    <property type="entry name" value="Tscrpt_reg_IclR_N"/>
</dbReference>
<dbReference type="InterPro" id="IPR036390">
    <property type="entry name" value="WH_DNA-bd_sf"/>
</dbReference>
<evidence type="ECO:0000256" key="2">
    <source>
        <dbReference type="ARBA" id="ARBA00023125"/>
    </source>
</evidence>
<dbReference type="Gene3D" id="3.30.450.40">
    <property type="match status" value="1"/>
</dbReference>
<feature type="domain" description="IclR-ED" evidence="5">
    <location>
        <begin position="83"/>
        <end position="266"/>
    </location>
</feature>
<dbReference type="GO" id="GO:0045892">
    <property type="term" value="P:negative regulation of DNA-templated transcription"/>
    <property type="evidence" value="ECO:0007669"/>
    <property type="project" value="TreeGrafter"/>
</dbReference>
<dbReference type="Proteomes" id="UP000241362">
    <property type="component" value="Unassembled WGS sequence"/>
</dbReference>
<reference evidence="6 7" key="1">
    <citation type="submission" date="2018-03" db="EMBL/GenBank/DDBJ databases">
        <title>Rhodobacter blasticus.</title>
        <authorList>
            <person name="Meyer T.E."/>
            <person name="Miller S."/>
            <person name="Lodha T."/>
            <person name="Gandham S."/>
            <person name="Chintalapati S."/>
            <person name="Chintalapati V.R."/>
        </authorList>
    </citation>
    <scope>NUCLEOTIDE SEQUENCE [LARGE SCALE GENOMIC DNA]</scope>
    <source>
        <strain evidence="6 7">DSM 2131</strain>
    </source>
</reference>
<sequence>MAQKPRGRPRSAPEKPEQATVQALDRALALLEHLARRPGLTLSDLAEETGLPIATVFRALATLQAHGMVEAQEPGQFWHIGPGAFRIGSAFLRRTDVVDRARAPMERLMRETGETVTLGAEVADLVTILAQVEAQAGIRTFHAPGSTLPMHGSALGKALLAWLPEDRVAGILDRQGQARLTSLTLTSESALLRDLVRSRDRGFAIDDQEGADGLRGVAAPVFNAQGLPVAALAITGPGFRFGLSDAQRAGALVRAAAEAVTDGIGGTAP</sequence>
<dbReference type="PANTHER" id="PTHR30136">
    <property type="entry name" value="HELIX-TURN-HELIX TRANSCRIPTIONAL REGULATOR, ICLR FAMILY"/>
    <property type="match status" value="1"/>
</dbReference>
<name>A0A2T4J8B8_FUSBL</name>
<keyword evidence="1" id="KW-0805">Transcription regulation</keyword>
<dbReference type="GO" id="GO:0003700">
    <property type="term" value="F:DNA-binding transcription factor activity"/>
    <property type="evidence" value="ECO:0007669"/>
    <property type="project" value="TreeGrafter"/>
</dbReference>
<gene>
    <name evidence="6" type="ORF">C5F44_10965</name>
</gene>
<dbReference type="SMART" id="SM00346">
    <property type="entry name" value="HTH_ICLR"/>
    <property type="match status" value="1"/>
</dbReference>
<keyword evidence="3" id="KW-0804">Transcription</keyword>
<evidence type="ECO:0000313" key="7">
    <source>
        <dbReference type="Proteomes" id="UP000241362"/>
    </source>
</evidence>
<dbReference type="AlphaFoldDB" id="A0A2T4J8B8"/>
<organism evidence="6 7">
    <name type="scientific">Fuscovulum blasticum DSM 2131</name>
    <dbReference type="NCBI Taxonomy" id="1188250"/>
    <lineage>
        <taxon>Bacteria</taxon>
        <taxon>Pseudomonadati</taxon>
        <taxon>Pseudomonadota</taxon>
        <taxon>Alphaproteobacteria</taxon>
        <taxon>Rhodobacterales</taxon>
        <taxon>Paracoccaceae</taxon>
        <taxon>Pseudogemmobacter</taxon>
    </lineage>
</organism>
<dbReference type="InterPro" id="IPR014757">
    <property type="entry name" value="Tscrpt_reg_IclR_C"/>
</dbReference>
<accession>A0A2T4J8B8</accession>
<dbReference type="PANTHER" id="PTHR30136:SF24">
    <property type="entry name" value="HTH-TYPE TRANSCRIPTIONAL REPRESSOR ALLR"/>
    <property type="match status" value="1"/>
</dbReference>
<feature type="domain" description="HTH iclR-type" evidence="4">
    <location>
        <begin position="21"/>
        <end position="82"/>
    </location>
</feature>
<evidence type="ECO:0000259" key="5">
    <source>
        <dbReference type="PROSITE" id="PS51078"/>
    </source>
</evidence>
<dbReference type="PROSITE" id="PS51078">
    <property type="entry name" value="ICLR_ED"/>
    <property type="match status" value="1"/>
</dbReference>
<dbReference type="GO" id="GO:0003677">
    <property type="term" value="F:DNA binding"/>
    <property type="evidence" value="ECO:0007669"/>
    <property type="project" value="UniProtKB-KW"/>
</dbReference>
<evidence type="ECO:0000256" key="3">
    <source>
        <dbReference type="ARBA" id="ARBA00023163"/>
    </source>
</evidence>
<dbReference type="InterPro" id="IPR029016">
    <property type="entry name" value="GAF-like_dom_sf"/>
</dbReference>